<comment type="pathway">
    <text evidence="2">Cell wall biogenesis; peptidoglycan recycling.</text>
</comment>
<dbReference type="PANTHER" id="PTHR30605:SF0">
    <property type="entry name" value="ANHYDRO-N-ACETYLMURAMIC ACID KINASE"/>
    <property type="match status" value="1"/>
</dbReference>
<dbReference type="EMBL" id="FTOA01000007">
    <property type="protein sequence ID" value="SIT11610.1"/>
    <property type="molecule type" value="Genomic_DNA"/>
</dbReference>
<comment type="similarity">
    <text evidence="2">Belongs to the anhydro-N-acetylmuramic acid kinase family.</text>
</comment>
<dbReference type="GO" id="GO:0016773">
    <property type="term" value="F:phosphotransferase activity, alcohol group as acceptor"/>
    <property type="evidence" value="ECO:0007669"/>
    <property type="project" value="UniProtKB-UniRule"/>
</dbReference>
<dbReference type="GO" id="GO:0009254">
    <property type="term" value="P:peptidoglycan turnover"/>
    <property type="evidence" value="ECO:0007669"/>
    <property type="project" value="UniProtKB-UniRule"/>
</dbReference>
<accession>A0A1N7PM66</accession>
<keyword evidence="2" id="KW-0808">Transferase</keyword>
<protein>
    <recommendedName>
        <fullName evidence="2">Anhydro-N-acetylmuramic acid kinase</fullName>
        <ecNumber evidence="2">2.7.1.170</ecNumber>
    </recommendedName>
    <alternativeName>
        <fullName evidence="2">AnhMurNAc kinase</fullName>
    </alternativeName>
</protein>
<organism evidence="3 4">
    <name type="scientific">Insolitispirillum peregrinum</name>
    <dbReference type="NCBI Taxonomy" id="80876"/>
    <lineage>
        <taxon>Bacteria</taxon>
        <taxon>Pseudomonadati</taxon>
        <taxon>Pseudomonadota</taxon>
        <taxon>Alphaproteobacteria</taxon>
        <taxon>Rhodospirillales</taxon>
        <taxon>Novispirillaceae</taxon>
        <taxon>Insolitispirillum</taxon>
    </lineage>
</organism>
<evidence type="ECO:0000313" key="3">
    <source>
        <dbReference type="EMBL" id="SIT11610.1"/>
    </source>
</evidence>
<dbReference type="GO" id="GO:0006040">
    <property type="term" value="P:amino sugar metabolic process"/>
    <property type="evidence" value="ECO:0007669"/>
    <property type="project" value="InterPro"/>
</dbReference>
<keyword evidence="4" id="KW-1185">Reference proteome</keyword>
<sequence>MTVETFAPRWAIGLMSGTSLDGIDAALIESDGERVTAIGPALTVPYPPTFRAAIYGTLGERGDAETIARVETEITRLHGEAVMHLMNASGMAPEDIAVVGFHGQTIAHRPEQRYTRQLGNGAQLANTVKVPVVFDLRSADVQAGGQGAPLVPVFHAALAEGLERPLAVLNIGGVANVTLLSDDHDLLAFDTGPGNALIDDWMHRHTGTPQDADGAAAAAGTIHRDALTKMISHPWFSAPPPKSLDRDAFMSAFSHLEGLSLEDGAATLSAFTALSVARAASLMPVLPKRWLVCGGGRNNPTLMRLLNEELGVPVEAVEEEGWHGDALEAQAFGFLALRHLRGLPLTFPGTTGCPQPMTGGRLVLPEAVN</sequence>
<comment type="catalytic activity">
    <reaction evidence="2">
        <text>1,6-anhydro-N-acetyl-beta-muramate + ATP + H2O = N-acetyl-D-muramate 6-phosphate + ADP + H(+)</text>
        <dbReference type="Rhea" id="RHEA:24952"/>
        <dbReference type="ChEBI" id="CHEBI:15377"/>
        <dbReference type="ChEBI" id="CHEBI:15378"/>
        <dbReference type="ChEBI" id="CHEBI:30616"/>
        <dbReference type="ChEBI" id="CHEBI:58690"/>
        <dbReference type="ChEBI" id="CHEBI:58722"/>
        <dbReference type="ChEBI" id="CHEBI:456216"/>
        <dbReference type="EC" id="2.7.1.170"/>
    </reaction>
</comment>
<dbReference type="PANTHER" id="PTHR30605">
    <property type="entry name" value="ANHYDRO-N-ACETYLMURAMIC ACID KINASE"/>
    <property type="match status" value="1"/>
</dbReference>
<evidence type="ECO:0000313" key="4">
    <source>
        <dbReference type="Proteomes" id="UP000185678"/>
    </source>
</evidence>
<dbReference type="Gene3D" id="3.30.420.40">
    <property type="match status" value="2"/>
</dbReference>
<reference evidence="3 4" key="1">
    <citation type="submission" date="2017-01" db="EMBL/GenBank/DDBJ databases">
        <authorList>
            <person name="Mah S.A."/>
            <person name="Swanson W.J."/>
            <person name="Moy G.W."/>
            <person name="Vacquier V.D."/>
        </authorList>
    </citation>
    <scope>NUCLEOTIDE SEQUENCE [LARGE SCALE GENOMIC DNA]</scope>
    <source>
        <strain evidence="3 4">DSM 11589</strain>
    </source>
</reference>
<dbReference type="GO" id="GO:0097175">
    <property type="term" value="P:1,6-anhydro-N-acetyl-beta-muramic acid catabolic process"/>
    <property type="evidence" value="ECO:0007669"/>
    <property type="project" value="UniProtKB-UniRule"/>
</dbReference>
<feature type="binding site" evidence="2">
    <location>
        <begin position="17"/>
        <end position="24"/>
    </location>
    <ligand>
        <name>ATP</name>
        <dbReference type="ChEBI" id="CHEBI:30616"/>
    </ligand>
</feature>
<dbReference type="UniPathway" id="UPA00544"/>
<evidence type="ECO:0000256" key="1">
    <source>
        <dbReference type="ARBA" id="ARBA00023277"/>
    </source>
</evidence>
<name>A0A1N7PM66_9PROT</name>
<dbReference type="SUPFAM" id="SSF53067">
    <property type="entry name" value="Actin-like ATPase domain"/>
    <property type="match status" value="1"/>
</dbReference>
<proteinExistence type="inferred from homology"/>
<dbReference type="GO" id="GO:0016301">
    <property type="term" value="F:kinase activity"/>
    <property type="evidence" value="ECO:0007669"/>
    <property type="project" value="UniProtKB-KW"/>
</dbReference>
<dbReference type="NCBIfam" id="NF007141">
    <property type="entry name" value="PRK09585.1-5"/>
    <property type="match status" value="1"/>
</dbReference>
<dbReference type="Proteomes" id="UP000185678">
    <property type="component" value="Unassembled WGS sequence"/>
</dbReference>
<gene>
    <name evidence="2" type="primary">anmK</name>
    <name evidence="3" type="ORF">SAMN05421779_10777</name>
</gene>
<dbReference type="UniPathway" id="UPA00343"/>
<dbReference type="HAMAP" id="MF_01270">
    <property type="entry name" value="AnhMurNAc_kinase"/>
    <property type="match status" value="1"/>
</dbReference>
<comment type="function">
    <text evidence="2">Catalyzes the specific phosphorylation of 1,6-anhydro-N-acetylmuramic acid (anhMurNAc) with the simultaneous cleavage of the 1,6-anhydro ring, generating MurNAc-6-P. Is required for the utilization of anhMurNAc either imported from the medium or derived from its own cell wall murein, and thus plays a role in cell wall recycling.</text>
</comment>
<dbReference type="InterPro" id="IPR005338">
    <property type="entry name" value="Anhydro_N_Ac-Mur_kinase"/>
</dbReference>
<keyword evidence="1 2" id="KW-0119">Carbohydrate metabolism</keyword>
<dbReference type="EC" id="2.7.1.170" evidence="2"/>
<dbReference type="InterPro" id="IPR043129">
    <property type="entry name" value="ATPase_NBD"/>
</dbReference>
<dbReference type="STRING" id="80876.SAMN05421779_10777"/>
<dbReference type="AlphaFoldDB" id="A0A1N7PM66"/>
<dbReference type="Pfam" id="PF03702">
    <property type="entry name" value="AnmK"/>
    <property type="match status" value="1"/>
</dbReference>
<comment type="pathway">
    <text evidence="2">Amino-sugar metabolism; 1,6-anhydro-N-acetylmuramate degradation.</text>
</comment>
<keyword evidence="2" id="KW-0067">ATP-binding</keyword>
<dbReference type="GO" id="GO:0005524">
    <property type="term" value="F:ATP binding"/>
    <property type="evidence" value="ECO:0007669"/>
    <property type="project" value="UniProtKB-UniRule"/>
</dbReference>
<keyword evidence="2 3" id="KW-0418">Kinase</keyword>
<evidence type="ECO:0000256" key="2">
    <source>
        <dbReference type="HAMAP-Rule" id="MF_01270"/>
    </source>
</evidence>
<keyword evidence="2" id="KW-0547">Nucleotide-binding</keyword>